<feature type="compositionally biased region" description="Low complexity" evidence="1">
    <location>
        <begin position="27"/>
        <end position="49"/>
    </location>
</feature>
<feature type="region of interest" description="Disordered" evidence="1">
    <location>
        <begin position="128"/>
        <end position="171"/>
    </location>
</feature>
<reference evidence="3 4" key="1">
    <citation type="submission" date="2022-01" db="EMBL/GenBank/DDBJ databases">
        <title>A high-quality chromosome-level genome assembly of rohu carp, Labeo rohita.</title>
        <authorList>
            <person name="Arick M.A. II"/>
            <person name="Hsu C.-Y."/>
            <person name="Magbanua Z."/>
            <person name="Pechanova O."/>
            <person name="Grover C."/>
            <person name="Miller E."/>
            <person name="Thrash A."/>
            <person name="Ezzel L."/>
            <person name="Alam S."/>
            <person name="Benzie J."/>
            <person name="Hamilton M."/>
            <person name="Karsi A."/>
            <person name="Lawrence M.L."/>
            <person name="Peterson D.G."/>
        </authorList>
    </citation>
    <scope>NUCLEOTIDE SEQUENCE [LARGE SCALE GENOMIC DNA]</scope>
    <source>
        <strain evidence="4">BAU-BD-2019</strain>
        <tissue evidence="3">Blood</tissue>
    </source>
</reference>
<comment type="caution">
    <text evidence="3">The sequence shown here is derived from an EMBL/GenBank/DDBJ whole genome shotgun (WGS) entry which is preliminary data.</text>
</comment>
<accession>A0ABQ8MZL3</accession>
<organism evidence="3 4">
    <name type="scientific">Labeo rohita</name>
    <name type="common">Indian major carp</name>
    <name type="synonym">Cyprinus rohita</name>
    <dbReference type="NCBI Taxonomy" id="84645"/>
    <lineage>
        <taxon>Eukaryota</taxon>
        <taxon>Metazoa</taxon>
        <taxon>Chordata</taxon>
        <taxon>Craniata</taxon>
        <taxon>Vertebrata</taxon>
        <taxon>Euteleostomi</taxon>
        <taxon>Actinopterygii</taxon>
        <taxon>Neopterygii</taxon>
        <taxon>Teleostei</taxon>
        <taxon>Ostariophysi</taxon>
        <taxon>Cypriniformes</taxon>
        <taxon>Cyprinidae</taxon>
        <taxon>Labeoninae</taxon>
        <taxon>Labeonini</taxon>
        <taxon>Labeo</taxon>
    </lineage>
</organism>
<feature type="transmembrane region" description="Helical" evidence="2">
    <location>
        <begin position="1355"/>
        <end position="1388"/>
    </location>
</feature>
<feature type="region of interest" description="Disordered" evidence="1">
    <location>
        <begin position="72"/>
        <end position="107"/>
    </location>
</feature>
<keyword evidence="2" id="KW-0812">Transmembrane</keyword>
<keyword evidence="4" id="KW-1185">Reference proteome</keyword>
<sequence>MSTSDTAITTLTDTTITTDATTVLASTNTPLTSTTEAPMTTTTDEATTSVSDITATSHETTNVATRINTDATTLASTITSPTSTTEAPTSMTTDEATTSVSDTTATTNETTNVATRITTDATIMLASTTTPPKTTTDAATTSLTDNTTTTEGTTTLASTTTPPKSTTDTTVLGKTSLPLMNRTGSALVASKLLFKSSSPVPSETQVLNVINTLLKSRESQINKSVQVLNVTYNNITATSYTIIFTFNLININIPEDPELKNNTYQHLQNVINNMLNTLLNEPGSEDFEAKSSTFTCTENHIEGSMEYIFNNKNQPTIFLKQLNLQSSLITTTHATPGISKITKETATLNGRVIFDIRLNFMTRGPMPSESDVLGLVDSLLVPHLRPKQHTAQTLIDPVSYVNASYEKTADNACALKFGFEINNPSMAEKLKLRDGNYTFIENSIQRKLNQILCDSDTSVEFYKVNFVNNSMEVIAIVDYVFLQQDIKSPSVFIQELLKLMNKTITITTPAARGTSFYPTSTQTSDTGKTSLPLMNRTGSALVASKLLFRSSSPVPSETQVLNVINTLLKSRKSQLNKSVQVLNVTYNNITATSYAVIFTLNLINISIPEDPELKNNTYQLLQNVINNVVRIYSSPNERKQRLGSIQISHSYDDYLNTLLNEPGSKDFEAVSSTFTCTDNHIEGSMEYIFNNKDQPTILLKELNLQNSLITTTLATPGISKTTKETTALIGRVIFEIRLNFIPRGPMPSESDVLELVDSLLAPHLRPKQHTAQTPIDPVSYVNASYEKTAGNSCALKFGNNSMEVIAFVDYVVLQQDIKSPSVFIHELLKLMNKTITTTTPAKGGTTFISTVLNTTITNYSTSAALVEATSTQTSDIGKTSLPSMNRTGSALVSSKLLFRSSSPVPSETQVLNVINSLLKSRKSQLNKSVQVLNVTYNNITATSYAVIFTLNLININIPEDPELKNNTYQHLQNVISNMLNKLLNEPGSKDFEAVSSTFTCTENHIEGSMEYIFNKDQPTIFLKELNIQSSMIGRVIFDIRLNFMTRGPIPSESDVLELVNSLLVPHLRPKQDTAQMPIDPVSYVNASYEKTADNACALKFGFEINNPSMAEKLELRDGNYTFIENSIKRKLNQILSDSDISVEFDKANFVNNSMEVIAFVDYVFLQQDIKSPSVFIQKLLKLMNGPVPSEAKILQLANSLLAARLRSTQNLRAHILATPVSFVNVHYTKISDMSYDLNFEFEISNVTIPDRSELRGSTYKLIQDTINKLLNDILSDSTATPIVFKDANFTINSTTIQAKVQYIFSESDIQKPSTFLQALIVVNSENITTTTPAATRTTFYPTVLNTKIINNSTSAAWVVAIIVPCAIAIMLIPCWILLCVMFALWLLFSIEKTVVEKTVVQKTVIQCTIPHSKQLFLENLRHI</sequence>
<feature type="region of interest" description="Disordered" evidence="1">
    <location>
        <begin position="27"/>
        <end position="57"/>
    </location>
</feature>
<feature type="compositionally biased region" description="Low complexity" evidence="1">
    <location>
        <begin position="128"/>
        <end position="170"/>
    </location>
</feature>
<evidence type="ECO:0000313" key="4">
    <source>
        <dbReference type="Proteomes" id="UP000830375"/>
    </source>
</evidence>
<name>A0ABQ8MZL3_LABRO</name>
<keyword evidence="2" id="KW-1133">Transmembrane helix</keyword>
<dbReference type="Proteomes" id="UP000830375">
    <property type="component" value="Unassembled WGS sequence"/>
</dbReference>
<gene>
    <name evidence="3" type="ORF">H4Q32_004952</name>
</gene>
<protein>
    <submittedName>
        <fullName evidence="3">Zonadhesin</fullName>
    </submittedName>
</protein>
<evidence type="ECO:0000256" key="2">
    <source>
        <dbReference type="SAM" id="Phobius"/>
    </source>
</evidence>
<evidence type="ECO:0000256" key="1">
    <source>
        <dbReference type="SAM" id="MobiDB-lite"/>
    </source>
</evidence>
<evidence type="ECO:0000313" key="3">
    <source>
        <dbReference type="EMBL" id="KAI2668271.1"/>
    </source>
</evidence>
<keyword evidence="2" id="KW-0472">Membrane</keyword>
<proteinExistence type="predicted"/>
<dbReference type="EMBL" id="JACTAM010000001">
    <property type="protein sequence ID" value="KAI2668271.1"/>
    <property type="molecule type" value="Genomic_DNA"/>
</dbReference>